<gene>
    <name evidence="1" type="ORF">VE01_04969</name>
</gene>
<accession>A0A1B8GPM3</accession>
<reference evidence="1 2" key="1">
    <citation type="submission" date="2016-03" db="EMBL/GenBank/DDBJ databases">
        <title>Comparative genomics of Pseudogymnoascus destructans, the fungus causing white-nose syndrome of bats.</title>
        <authorList>
            <person name="Palmer J.M."/>
            <person name="Drees K.P."/>
            <person name="Foster J.T."/>
            <person name="Lindner D.L."/>
        </authorList>
    </citation>
    <scope>NUCLEOTIDE SEQUENCE [LARGE SCALE GENOMIC DNA]</scope>
    <source>
        <strain evidence="1 2">UAMH 10579</strain>
    </source>
</reference>
<evidence type="ECO:0000313" key="2">
    <source>
        <dbReference type="Proteomes" id="UP000091956"/>
    </source>
</evidence>
<dbReference type="Proteomes" id="UP000091956">
    <property type="component" value="Unassembled WGS sequence"/>
</dbReference>
<reference evidence="2" key="2">
    <citation type="journal article" date="2018" name="Nat. Commun.">
        <title>Extreme sensitivity to ultraviolet light in the fungal pathogen causing white-nose syndrome of bats.</title>
        <authorList>
            <person name="Palmer J.M."/>
            <person name="Drees K.P."/>
            <person name="Foster J.T."/>
            <person name="Lindner D.L."/>
        </authorList>
    </citation>
    <scope>NUCLEOTIDE SEQUENCE [LARGE SCALE GENOMIC DNA]</scope>
    <source>
        <strain evidence="2">UAMH 10579</strain>
    </source>
</reference>
<sequence length="56" mass="6099">MSTPNDAADVFSRLTMDQPEESSTADANIHNAHVQKMLADLELPLYPDIAITTARA</sequence>
<protein>
    <submittedName>
        <fullName evidence="1">Uncharacterized protein</fullName>
    </submittedName>
</protein>
<evidence type="ECO:0000313" key="1">
    <source>
        <dbReference type="EMBL" id="OBT97768.1"/>
    </source>
</evidence>
<dbReference type="GeneID" id="28838355"/>
<dbReference type="EMBL" id="KV460220">
    <property type="protein sequence ID" value="OBT97768.1"/>
    <property type="molecule type" value="Genomic_DNA"/>
</dbReference>
<dbReference type="RefSeq" id="XP_018131501.1">
    <property type="nucleotide sequence ID" value="XM_018274435.1"/>
</dbReference>
<name>A0A1B8GPM3_9PEZI</name>
<organism evidence="1 2">
    <name type="scientific">Pseudogymnoascus verrucosus</name>
    <dbReference type="NCBI Taxonomy" id="342668"/>
    <lineage>
        <taxon>Eukaryota</taxon>
        <taxon>Fungi</taxon>
        <taxon>Dikarya</taxon>
        <taxon>Ascomycota</taxon>
        <taxon>Pezizomycotina</taxon>
        <taxon>Leotiomycetes</taxon>
        <taxon>Thelebolales</taxon>
        <taxon>Thelebolaceae</taxon>
        <taxon>Pseudogymnoascus</taxon>
    </lineage>
</organism>
<keyword evidence="2" id="KW-1185">Reference proteome</keyword>
<dbReference type="AlphaFoldDB" id="A0A1B8GPM3"/>
<proteinExistence type="predicted"/>